<evidence type="ECO:0000256" key="4">
    <source>
        <dbReference type="ARBA" id="ARBA00023027"/>
    </source>
</evidence>
<protein>
    <recommendedName>
        <fullName evidence="2">alanine dehydrogenase</fullName>
        <ecNumber evidence="2">1.4.1.1</ecNumber>
    </recommendedName>
</protein>
<dbReference type="GO" id="GO:0042853">
    <property type="term" value="P:L-alanine catabolic process"/>
    <property type="evidence" value="ECO:0007669"/>
    <property type="project" value="InterPro"/>
</dbReference>
<dbReference type="NCBIfam" id="TIGR00518">
    <property type="entry name" value="alaDH"/>
    <property type="match status" value="1"/>
</dbReference>
<dbReference type="Pfam" id="PF01262">
    <property type="entry name" value="AlaDh_PNT_C"/>
    <property type="match status" value="1"/>
</dbReference>
<dbReference type="CDD" id="cd05305">
    <property type="entry name" value="L-AlaDH"/>
    <property type="match status" value="1"/>
</dbReference>
<evidence type="ECO:0000259" key="6">
    <source>
        <dbReference type="SMART" id="SM01003"/>
    </source>
</evidence>
<comment type="similarity">
    <text evidence="1">Belongs to the AlaDH/PNT family.</text>
</comment>
<proteinExistence type="inferred from homology"/>
<keyword evidence="3 7" id="KW-0560">Oxidoreductase</keyword>
<keyword evidence="4" id="KW-0520">NAD</keyword>
<evidence type="ECO:0000259" key="5">
    <source>
        <dbReference type="SMART" id="SM01002"/>
    </source>
</evidence>
<evidence type="ECO:0000313" key="7">
    <source>
        <dbReference type="EMBL" id="VAW85735.1"/>
    </source>
</evidence>
<evidence type="ECO:0000256" key="3">
    <source>
        <dbReference type="ARBA" id="ARBA00023002"/>
    </source>
</evidence>
<gene>
    <name evidence="7" type="ORF">MNBD_GAMMA17-45</name>
</gene>
<dbReference type="PANTHER" id="PTHR42795:SF1">
    <property type="entry name" value="ALANINE DEHYDROGENASE"/>
    <property type="match status" value="1"/>
</dbReference>
<dbReference type="GO" id="GO:0000286">
    <property type="term" value="F:alanine dehydrogenase activity"/>
    <property type="evidence" value="ECO:0007669"/>
    <property type="project" value="UniProtKB-EC"/>
</dbReference>
<dbReference type="SMART" id="SM01002">
    <property type="entry name" value="AlaDh_PNT_C"/>
    <property type="match status" value="1"/>
</dbReference>
<dbReference type="InterPro" id="IPR008143">
    <property type="entry name" value="Ala_DH/PNT_CS2"/>
</dbReference>
<dbReference type="SUPFAM" id="SSF51735">
    <property type="entry name" value="NAD(P)-binding Rossmann-fold domains"/>
    <property type="match status" value="1"/>
</dbReference>
<evidence type="ECO:0000256" key="2">
    <source>
        <dbReference type="ARBA" id="ARBA00012897"/>
    </source>
</evidence>
<feature type="domain" description="Alanine dehydrogenase/pyridine nucleotide transhydrogenase NAD(H)-binding" evidence="5">
    <location>
        <begin position="148"/>
        <end position="295"/>
    </location>
</feature>
<dbReference type="SMART" id="SM01003">
    <property type="entry name" value="AlaDh_PNT_N"/>
    <property type="match status" value="1"/>
</dbReference>
<dbReference type="EC" id="1.4.1.1" evidence="2"/>
<organism evidence="7">
    <name type="scientific">hydrothermal vent metagenome</name>
    <dbReference type="NCBI Taxonomy" id="652676"/>
    <lineage>
        <taxon>unclassified sequences</taxon>
        <taxon>metagenomes</taxon>
        <taxon>ecological metagenomes</taxon>
    </lineage>
</organism>
<dbReference type="InterPro" id="IPR036291">
    <property type="entry name" value="NAD(P)-bd_dom_sf"/>
</dbReference>
<feature type="domain" description="Alanine dehydrogenase/pyridine nucleotide transhydrogenase N-terminal" evidence="6">
    <location>
        <begin position="4"/>
        <end position="136"/>
    </location>
</feature>
<reference evidence="7" key="1">
    <citation type="submission" date="2018-06" db="EMBL/GenBank/DDBJ databases">
        <authorList>
            <person name="Zhirakovskaya E."/>
        </authorList>
    </citation>
    <scope>NUCLEOTIDE SEQUENCE</scope>
</reference>
<sequence length="357" mass="37707">MRIGIPREIKLLEGRVGLIPAAAAELVKQGHKLFIERGAGELSGYRDEQYTALGVELQPDAATLYGAVEMIIKVKEPVEPEIGLLRKDHLLFSYLHLAAEPELTQKLLDIGLTGVAFETVEENRQLPLLAPMSDIAGRLATQIGTTLLHQSNGGKGILLGGLPAAPRGRVVILGGGVAGGGAAILAASMGAEVVVFDKDRAKLEQMRALGPNVTALYAYHDLIAEEVARADLLVGAVLIAGAKAPHLVSQEMVKSMEDGSVVIDIAVDQGGCIETTRATNYQAPTFVWEGVVHFGVTNMPGAVPRSASQALSAALIPYAIKLANGELEQHASLQAGINVRDGELIHPELIQLALKQS</sequence>
<name>A0A3B0YXF7_9ZZZZ</name>
<dbReference type="PROSITE" id="PS00837">
    <property type="entry name" value="ALADH_PNT_2"/>
    <property type="match status" value="1"/>
</dbReference>
<dbReference type="InterPro" id="IPR007886">
    <property type="entry name" value="AlaDH/PNT_N"/>
</dbReference>
<dbReference type="InterPro" id="IPR008141">
    <property type="entry name" value="Ala_DH"/>
</dbReference>
<dbReference type="PANTHER" id="PTHR42795">
    <property type="entry name" value="ALANINE DEHYDROGENASE"/>
    <property type="match status" value="1"/>
</dbReference>
<evidence type="ECO:0000256" key="1">
    <source>
        <dbReference type="ARBA" id="ARBA00005689"/>
    </source>
</evidence>
<dbReference type="InterPro" id="IPR007698">
    <property type="entry name" value="AlaDH/PNT_NAD(H)-bd"/>
</dbReference>
<dbReference type="AlphaFoldDB" id="A0A3B0YXF7"/>
<dbReference type="EMBL" id="UOFQ01000029">
    <property type="protein sequence ID" value="VAW85735.1"/>
    <property type="molecule type" value="Genomic_DNA"/>
</dbReference>
<dbReference type="GO" id="GO:0005886">
    <property type="term" value="C:plasma membrane"/>
    <property type="evidence" value="ECO:0007669"/>
    <property type="project" value="TreeGrafter"/>
</dbReference>
<dbReference type="Gene3D" id="3.40.50.720">
    <property type="entry name" value="NAD(P)-binding Rossmann-like Domain"/>
    <property type="match status" value="2"/>
</dbReference>
<dbReference type="SUPFAM" id="SSF52283">
    <property type="entry name" value="Formate/glycerate dehydrogenase catalytic domain-like"/>
    <property type="match status" value="1"/>
</dbReference>
<accession>A0A3B0YXF7</accession>
<dbReference type="Pfam" id="PF05222">
    <property type="entry name" value="AlaDh_PNT_N"/>
    <property type="match status" value="1"/>
</dbReference>